<dbReference type="EMBL" id="JANPWB010000008">
    <property type="protein sequence ID" value="KAJ1163314.1"/>
    <property type="molecule type" value="Genomic_DNA"/>
</dbReference>
<accession>A0AAV7SGY0</accession>
<evidence type="ECO:0000313" key="2">
    <source>
        <dbReference type="EMBL" id="KAJ1163314.1"/>
    </source>
</evidence>
<evidence type="ECO:0000256" key="1">
    <source>
        <dbReference type="SAM" id="MobiDB-lite"/>
    </source>
</evidence>
<sequence>MGNPFRSLTLLAPKQIVPSGSSPKREKPEEKETLMKMEGPRWQGERQKDPEDRNWTQEPDTRAPPETLARRGTSKRSEKYQQE</sequence>
<reference evidence="2" key="1">
    <citation type="journal article" date="2022" name="bioRxiv">
        <title>Sequencing and chromosome-scale assembly of the giantPleurodeles waltlgenome.</title>
        <authorList>
            <person name="Brown T."/>
            <person name="Elewa A."/>
            <person name="Iarovenko S."/>
            <person name="Subramanian E."/>
            <person name="Araus A.J."/>
            <person name="Petzold A."/>
            <person name="Susuki M."/>
            <person name="Suzuki K.-i.T."/>
            <person name="Hayashi T."/>
            <person name="Toyoda A."/>
            <person name="Oliveira C."/>
            <person name="Osipova E."/>
            <person name="Leigh N.D."/>
            <person name="Simon A."/>
            <person name="Yun M.H."/>
        </authorList>
    </citation>
    <scope>NUCLEOTIDE SEQUENCE</scope>
    <source>
        <strain evidence="2">20211129_DDA</strain>
        <tissue evidence="2">Liver</tissue>
    </source>
</reference>
<proteinExistence type="predicted"/>
<protein>
    <submittedName>
        <fullName evidence="2">Uncharacterized protein</fullName>
    </submittedName>
</protein>
<feature type="compositionally biased region" description="Basic and acidic residues" evidence="1">
    <location>
        <begin position="23"/>
        <end position="63"/>
    </location>
</feature>
<organism evidence="2 3">
    <name type="scientific">Pleurodeles waltl</name>
    <name type="common">Iberian ribbed newt</name>
    <dbReference type="NCBI Taxonomy" id="8319"/>
    <lineage>
        <taxon>Eukaryota</taxon>
        <taxon>Metazoa</taxon>
        <taxon>Chordata</taxon>
        <taxon>Craniata</taxon>
        <taxon>Vertebrata</taxon>
        <taxon>Euteleostomi</taxon>
        <taxon>Amphibia</taxon>
        <taxon>Batrachia</taxon>
        <taxon>Caudata</taxon>
        <taxon>Salamandroidea</taxon>
        <taxon>Salamandridae</taxon>
        <taxon>Pleurodelinae</taxon>
        <taxon>Pleurodeles</taxon>
    </lineage>
</organism>
<evidence type="ECO:0000313" key="3">
    <source>
        <dbReference type="Proteomes" id="UP001066276"/>
    </source>
</evidence>
<dbReference type="AlphaFoldDB" id="A0AAV7SGY0"/>
<keyword evidence="3" id="KW-1185">Reference proteome</keyword>
<dbReference type="Proteomes" id="UP001066276">
    <property type="component" value="Chromosome 4_2"/>
</dbReference>
<comment type="caution">
    <text evidence="2">The sequence shown here is derived from an EMBL/GenBank/DDBJ whole genome shotgun (WGS) entry which is preliminary data.</text>
</comment>
<feature type="region of interest" description="Disordered" evidence="1">
    <location>
        <begin position="1"/>
        <end position="83"/>
    </location>
</feature>
<gene>
    <name evidence="2" type="ORF">NDU88_003774</name>
</gene>
<name>A0AAV7SGY0_PLEWA</name>